<feature type="region of interest" description="Disordered" evidence="5">
    <location>
        <begin position="1598"/>
        <end position="1628"/>
    </location>
</feature>
<name>A0ABW7PFE1_9ACTN</name>
<dbReference type="Gene3D" id="1.10.1200.10">
    <property type="entry name" value="ACP-like"/>
    <property type="match status" value="1"/>
</dbReference>
<keyword evidence="3" id="KW-0597">Phosphoprotein</keyword>
<dbReference type="InterPro" id="IPR036736">
    <property type="entry name" value="ACP-like_sf"/>
</dbReference>
<dbReference type="InterPro" id="IPR009081">
    <property type="entry name" value="PP-bd_ACP"/>
</dbReference>
<dbReference type="InterPro" id="IPR020845">
    <property type="entry name" value="AMP-binding_CS"/>
</dbReference>
<dbReference type="SUPFAM" id="SSF53335">
    <property type="entry name" value="S-adenosyl-L-methionine-dependent methyltransferases"/>
    <property type="match status" value="1"/>
</dbReference>
<dbReference type="PANTHER" id="PTHR45527:SF1">
    <property type="entry name" value="FATTY ACID SYNTHASE"/>
    <property type="match status" value="1"/>
</dbReference>
<dbReference type="Gene3D" id="2.30.38.10">
    <property type="entry name" value="Luciferase, Domain 3"/>
    <property type="match status" value="2"/>
</dbReference>
<dbReference type="CDD" id="cd19543">
    <property type="entry name" value="DCL_NRPS"/>
    <property type="match status" value="1"/>
</dbReference>
<evidence type="ECO:0000256" key="1">
    <source>
        <dbReference type="ARBA" id="ARBA00001957"/>
    </source>
</evidence>
<dbReference type="InterPro" id="IPR000873">
    <property type="entry name" value="AMP-dep_synth/lig_dom"/>
</dbReference>
<dbReference type="InterPro" id="IPR029063">
    <property type="entry name" value="SAM-dependent_MTases_sf"/>
</dbReference>
<feature type="domain" description="Carrier" evidence="6">
    <location>
        <begin position="1337"/>
        <end position="1411"/>
    </location>
</feature>
<gene>
    <name evidence="7" type="ORF">WDV06_17370</name>
</gene>
<dbReference type="Gene3D" id="3.40.50.150">
    <property type="entry name" value="Vaccinia Virus protein VP39"/>
    <property type="match status" value="1"/>
</dbReference>
<evidence type="ECO:0000256" key="5">
    <source>
        <dbReference type="SAM" id="MobiDB-lite"/>
    </source>
</evidence>
<dbReference type="CDD" id="cd19540">
    <property type="entry name" value="LCL_NRPS-like"/>
    <property type="match status" value="1"/>
</dbReference>
<dbReference type="RefSeq" id="WP_395510662.1">
    <property type="nucleotide sequence ID" value="NZ_JBBDHD010000039.1"/>
</dbReference>
<dbReference type="Pfam" id="PF00550">
    <property type="entry name" value="PP-binding"/>
    <property type="match status" value="2"/>
</dbReference>
<dbReference type="InterPro" id="IPR029058">
    <property type="entry name" value="AB_hydrolase_fold"/>
</dbReference>
<dbReference type="InterPro" id="IPR010071">
    <property type="entry name" value="AA_adenyl_dom"/>
</dbReference>
<comment type="caution">
    <text evidence="7">The sequence shown here is derived from an EMBL/GenBank/DDBJ whole genome shotgun (WGS) entry which is preliminary data.</text>
</comment>
<dbReference type="PROSITE" id="PS00012">
    <property type="entry name" value="PHOSPHOPANTETHEINE"/>
    <property type="match status" value="2"/>
</dbReference>
<evidence type="ECO:0000259" key="6">
    <source>
        <dbReference type="PROSITE" id="PS50075"/>
    </source>
</evidence>
<organism evidence="7 8">
    <name type="scientific">Streptomyces racemochromogenes</name>
    <dbReference type="NCBI Taxonomy" id="67353"/>
    <lineage>
        <taxon>Bacteria</taxon>
        <taxon>Bacillati</taxon>
        <taxon>Actinomycetota</taxon>
        <taxon>Actinomycetes</taxon>
        <taxon>Kitasatosporales</taxon>
        <taxon>Streptomycetaceae</taxon>
        <taxon>Streptomyces</taxon>
    </lineage>
</organism>
<evidence type="ECO:0000256" key="2">
    <source>
        <dbReference type="ARBA" id="ARBA00022450"/>
    </source>
</evidence>
<evidence type="ECO:0000313" key="8">
    <source>
        <dbReference type="Proteomes" id="UP001610631"/>
    </source>
</evidence>
<dbReference type="InterPro" id="IPR001242">
    <property type="entry name" value="Condensation_dom"/>
</dbReference>
<keyword evidence="4" id="KW-0677">Repeat</keyword>
<comment type="cofactor">
    <cofactor evidence="1">
        <name>pantetheine 4'-phosphate</name>
        <dbReference type="ChEBI" id="CHEBI:47942"/>
    </cofactor>
</comment>
<dbReference type="Gene3D" id="3.40.50.1820">
    <property type="entry name" value="alpha/beta hydrolase"/>
    <property type="match status" value="1"/>
</dbReference>
<dbReference type="Pfam" id="PF00668">
    <property type="entry name" value="Condensation"/>
    <property type="match status" value="3"/>
</dbReference>
<keyword evidence="2" id="KW-0596">Phosphopantetheine</keyword>
<sequence length="2931" mass="311823">MIPLSFAQRRMWFLHRLEGPSATYNIPFVLRLDGPLDTDALAAAVRDVVTRHESLRTLITEDADGTPEQLILSPQEADPGLRVADVSADAVDAALRAAVAEPFDLDTEVPLRATVLRIAPQEHVLAFVFHHIAADGASMGPFLRDLTQAYAARHAGSGPDWEPLPVQYKDYTLWQQQLLGDEEDPESIAAGQLDYWRRELADVPQPVNLPLDRPRPAVASHRGGHVSFELEPGLVGRLSKLAAEHGATAPMAAQAALAVLLHKLGGGEDVTIGSPIEGRTEEALSELIGFFVNTWVLRADLSGNPSFGDLLDQARDKALAAYDHQDVPFERLVELIGLDRSTSYQPLFQVMLAWQFVWPEIRMPGLRVTPVALGTDTAKFDLFFNIVPDASGRAHGRLEYAAELFDHSTAVAVVDRFVRILEQAVADPALRVADLDVLDADERRWLLDTANDTAGPTLEPGLVEAVARHARTSPDAPAVLAEDETLTYAELEARAGRLAHWLTGRGVGPESLVAVRLPRSADLVVALLAVLRTGAAYVPVDPDHPQARIEYILADSRPALVLDAETMAAARDGAVRPGPAPVPRVRPDHTAYVIYTSGSTGNPKGVAVPRGALDNFLATLGRTVPLSPADRWLAVTTVSFDIAALELYLPLVHGAAVVLAGKDTLSDPSQVAAVLRRHRVTVVQATPAFWQVLLQYEPDAARGLRVLTGGEALPARLAGTLADGAAEVFNVYGPTETTIWSTLAPVAAGTGVSIGTPIGNTRVYVLDARLNPVPRGVQGELYIAGDGLARGYQGRPDLTSERFTACPFGPAGARMYRTGDLVRWSADGRLEYLGRTDFQVKVRGFRIELGEIEKALAAHPGVAQAVVVVREDREDDKRLVGYVVPDPDAAAADADDQVDEWRQVYDETYAGSGDEALGEDFDLWTSSYDGDPIPREQMREWQDAAVAQVLRYAPRRVLEIGVGSGLLLAKIVGEVEEYWGTDISATVVDRVRRQAEQAGHGDRVRLSAQAADDVSGLPRGAFDTVVLNSVVQYFPGAGYLDRVLARVMDLLAPGGRVIVGDVRNAATLRTLLTATQRAAHPYAAPGELRSLVEKALLAERELVVAPEWFTEWARGRPVAVDIRLKAADAHNELTRHRYEVVLHKEPADALDLAGVPAVPWQGRESDLAELALRVDRTGPLRVTGIPNARLAEESAAAVTAGVLDPAPAPAAAPADPEALRRAARAHGRDAVVTWSGEDPHRFDLLLLAAPQPGARIVTGAFTAAPGGGRIRTNDPALAKAVGPLLARLPEYLRGRLPDYMVPTALVPLSRIPLTPNGKLDRRALPVPDYARVSTGRAPRNPREEALCALFADVLGLERVGVDDDYFALGGDSIRSIRVVARAKARGMTITVREIFEHRTAARLAELVDERDEETPALPELPGGAVGRAPLPPAAARLLAHGDALGRLCTARVLTLPEGVGRAELAAAVRALLDRHDVLRARLDRDGPALLVEPPGGVDADALLREVRGDDVQAELDAAAGRLDPDAGVMAQFVRLTPDTGADRLLIVAHRLVVDRASWPVLLADLVRAGQQARGGRTPELPRTGTSYRRWAHALADAAPARPQPAPYEEEHPLGAPQPDPGRGPAPTADTVRVRVPARVTAALLDRLPALFRAGAEDGLVTALALALARHGESGGLPGTPATVRLEGRDRDGQRVPGADLSRTVGWFTPDVPARLDLAGVDLADALAGGPAAGRALKAVKEQVRAAAGHDGAAAPRIGFTYRGRPSAAEQLPEDLRGLGWAPDPAHPHPATAPDPSSVLEIDAVAVPGPGGEELTASFAFSPQVLSREEATGLAGLWVGALTALAAHADTPGAGGMTPSDAPLVKVTQQEIDTWEARYGRLAEIWPATPTQAGMLFHTQLAGTSFDPYHNQLVFHLSGDVDPERMRRAGQALLDRHPVLRAAYADRADGDVVQVVPAEGVTLPWRHLDLAAVAEDARTAAFEGFLAEDRAAHFDVDAPPLFRLSLVTPEPGRAELVMTSHHVLFDGWSTPLLMRDLLLLYGSRGDPAALPGAPGFGDFLAWRALQDEEESARAWTAELDGAEEPTLLAPGSQGIGDEGVAQLDVDLPAGEARALASRAAELGVTLNTLVQGAWALLLGRLTGRRDVVFGATVSGRPPAVADVDAMVGMFINTLPVRVAYAPGDTLAEVLTRLQDRQARLLEHHHRGLTEIQRAVGRQSLFDTLFVFESYPVDREGLAAAGAAAGGIAFTGLRPATATNYPLALMAAADPHLQLVFQYAPGVFGRDAVEVIADRLVRVLRQLAATPELEVARLDVLDPAERDRLLTAFNATAVPTPDTTVGGLVAAQAARTPDAVALVAPDASLTYAELDARAEGLARELARRGVGRESLVALALPRTADLVVALLAVLKAGGAYLPVDPRYPSRRLAAIFAEARPRLVLTDAATLPVLPEHDAPDLLLDTLDALDARGPSPDAAPLPAVHADQLAYVMYTSGSSGRPKGVAISHANIVNGVLELAPRVGMAPGKRLLAGTSVNFDVSVFELFTTLASGGVVELVRDVLVLGERAEGWNGAVVSTVPSAFAELVDALAGRTGVETLVFAGEALPSSLVDRVREAFPGVRVVNAYGQSESFYATAHTVPEGGAGRPGSAPVGTPLGNMRAYVLGPDLAPLPQGAVGELYVGGNVGRGYQGRAPLTADRFVADPFGPAGSRMYRTGDLARWNADGQLEYAGRGDAQVKVRGFRIEPGEVEAALTAHPGVAQAAVTARQAAPGSGSRLVAYAVPADGADAGAAVDAEELRRFTAERLPEFMVPSAFVLLDRLPLMPNGKLDRAALPEPELTGAAPYRAPRSAREEALAALFAEVLGLERVGIDDGFFELGGHSLLATRLISRARAEMGLEIPIRKIFDLPTVAALAPWLEESAVPRRPSLRQMFV</sequence>
<dbReference type="PANTHER" id="PTHR45527">
    <property type="entry name" value="NONRIBOSOMAL PEPTIDE SYNTHETASE"/>
    <property type="match status" value="1"/>
</dbReference>
<dbReference type="PROSITE" id="PS50075">
    <property type="entry name" value="CARRIER"/>
    <property type="match status" value="2"/>
</dbReference>
<dbReference type="InterPro" id="IPR006162">
    <property type="entry name" value="Ppantetheine_attach_site"/>
</dbReference>
<dbReference type="Pfam" id="PF08242">
    <property type="entry name" value="Methyltransf_12"/>
    <property type="match status" value="1"/>
</dbReference>
<feature type="domain" description="Carrier" evidence="6">
    <location>
        <begin position="2844"/>
        <end position="2919"/>
    </location>
</feature>
<dbReference type="InterPro" id="IPR025110">
    <property type="entry name" value="AMP-bd_C"/>
</dbReference>
<evidence type="ECO:0000256" key="3">
    <source>
        <dbReference type="ARBA" id="ARBA00022553"/>
    </source>
</evidence>
<dbReference type="CDD" id="cd05930">
    <property type="entry name" value="A_NRPS"/>
    <property type="match status" value="1"/>
</dbReference>
<accession>A0ABW7PFE1</accession>
<dbReference type="InterPro" id="IPR045851">
    <property type="entry name" value="AMP-bd_C_sf"/>
</dbReference>
<dbReference type="Gene3D" id="3.30.559.30">
    <property type="entry name" value="Nonribosomal peptide synthetase, condensation domain"/>
    <property type="match status" value="3"/>
</dbReference>
<dbReference type="PROSITE" id="PS00455">
    <property type="entry name" value="AMP_BINDING"/>
    <property type="match status" value="2"/>
</dbReference>
<dbReference type="SUPFAM" id="SSF47336">
    <property type="entry name" value="ACP-like"/>
    <property type="match status" value="2"/>
</dbReference>
<dbReference type="NCBIfam" id="NF003417">
    <property type="entry name" value="PRK04813.1"/>
    <property type="match status" value="3"/>
</dbReference>
<protein>
    <submittedName>
        <fullName evidence="7">Amino acid adenylation domain-containing protein</fullName>
    </submittedName>
</protein>
<proteinExistence type="predicted"/>
<dbReference type="Gene3D" id="3.40.50.980">
    <property type="match status" value="4"/>
</dbReference>
<dbReference type="Pfam" id="PF13193">
    <property type="entry name" value="AMP-binding_C"/>
    <property type="match status" value="2"/>
</dbReference>
<reference evidence="7 8" key="1">
    <citation type="submission" date="2024-03" db="EMBL/GenBank/DDBJ databases">
        <title>Whole genome sequencing of Streptomyces racemochromogenes, to identify antimicrobial biosynthetic gene clusters.</title>
        <authorList>
            <person name="Suryawanshi P."/>
            <person name="Krishnaraj P.U."/>
            <person name="Arun Y.P."/>
            <person name="Suryawanshi M.P."/>
            <person name="Rakshit O."/>
        </authorList>
    </citation>
    <scope>NUCLEOTIDE SEQUENCE [LARGE SCALE GENOMIC DNA]</scope>
    <source>
        <strain evidence="7 8">AUDT626</strain>
    </source>
</reference>
<dbReference type="SUPFAM" id="SSF56801">
    <property type="entry name" value="Acetyl-CoA synthetase-like"/>
    <property type="match status" value="2"/>
</dbReference>
<evidence type="ECO:0000256" key="4">
    <source>
        <dbReference type="ARBA" id="ARBA00022737"/>
    </source>
</evidence>
<dbReference type="InterPro" id="IPR013217">
    <property type="entry name" value="Methyltransf_12"/>
</dbReference>
<dbReference type="CDD" id="cd02440">
    <property type="entry name" value="AdoMet_MTases"/>
    <property type="match status" value="1"/>
</dbReference>
<dbReference type="Proteomes" id="UP001610631">
    <property type="component" value="Unassembled WGS sequence"/>
</dbReference>
<dbReference type="SUPFAM" id="SSF52777">
    <property type="entry name" value="CoA-dependent acyltransferases"/>
    <property type="match status" value="6"/>
</dbReference>
<dbReference type="InterPro" id="IPR020806">
    <property type="entry name" value="PKS_PP-bd"/>
</dbReference>
<dbReference type="Pfam" id="PF00501">
    <property type="entry name" value="AMP-binding"/>
    <property type="match status" value="2"/>
</dbReference>
<keyword evidence="8" id="KW-1185">Reference proteome</keyword>
<dbReference type="NCBIfam" id="TIGR01733">
    <property type="entry name" value="AA-adenyl-dom"/>
    <property type="match status" value="2"/>
</dbReference>
<dbReference type="EMBL" id="JBBDHD010000039">
    <property type="protein sequence ID" value="MFH7596850.1"/>
    <property type="molecule type" value="Genomic_DNA"/>
</dbReference>
<dbReference type="Gene3D" id="3.30.559.10">
    <property type="entry name" value="Chloramphenicol acetyltransferase-like domain"/>
    <property type="match status" value="3"/>
</dbReference>
<dbReference type="Gene3D" id="3.30.300.30">
    <property type="match status" value="3"/>
</dbReference>
<evidence type="ECO:0000313" key="7">
    <source>
        <dbReference type="EMBL" id="MFH7596850.1"/>
    </source>
</evidence>
<dbReference type="SMART" id="SM00823">
    <property type="entry name" value="PKS_PP"/>
    <property type="match status" value="2"/>
</dbReference>
<dbReference type="InterPro" id="IPR023213">
    <property type="entry name" value="CAT-like_dom_sf"/>
</dbReference>